<dbReference type="AlphaFoldDB" id="A0AAD2CNH6"/>
<gene>
    <name evidence="2" type="ORF">CYCCA115_LOCUS7220</name>
</gene>
<accession>A0AAD2CNH6</accession>
<dbReference type="Proteomes" id="UP001295423">
    <property type="component" value="Unassembled WGS sequence"/>
</dbReference>
<feature type="compositionally biased region" description="Basic and acidic residues" evidence="1">
    <location>
        <begin position="340"/>
        <end position="351"/>
    </location>
</feature>
<feature type="compositionally biased region" description="Basic residues" evidence="1">
    <location>
        <begin position="43"/>
        <end position="53"/>
    </location>
</feature>
<evidence type="ECO:0000313" key="2">
    <source>
        <dbReference type="EMBL" id="CAJ1940795.1"/>
    </source>
</evidence>
<evidence type="ECO:0000256" key="1">
    <source>
        <dbReference type="SAM" id="MobiDB-lite"/>
    </source>
</evidence>
<dbReference type="EMBL" id="CAKOGP040000957">
    <property type="protein sequence ID" value="CAJ1940795.1"/>
    <property type="molecule type" value="Genomic_DNA"/>
</dbReference>
<feature type="compositionally biased region" description="Polar residues" evidence="1">
    <location>
        <begin position="568"/>
        <end position="585"/>
    </location>
</feature>
<feature type="compositionally biased region" description="Polar residues" evidence="1">
    <location>
        <begin position="387"/>
        <end position="398"/>
    </location>
</feature>
<feature type="compositionally biased region" description="Basic and acidic residues" evidence="1">
    <location>
        <begin position="54"/>
        <end position="63"/>
    </location>
</feature>
<feature type="region of interest" description="Disordered" evidence="1">
    <location>
        <begin position="1"/>
        <end position="77"/>
    </location>
</feature>
<feature type="compositionally biased region" description="Acidic residues" evidence="1">
    <location>
        <begin position="519"/>
        <end position="530"/>
    </location>
</feature>
<comment type="caution">
    <text evidence="2">The sequence shown here is derived from an EMBL/GenBank/DDBJ whole genome shotgun (WGS) entry which is preliminary data.</text>
</comment>
<feature type="compositionally biased region" description="Basic residues" evidence="1">
    <location>
        <begin position="622"/>
        <end position="631"/>
    </location>
</feature>
<feature type="compositionally biased region" description="Basic and acidic residues" evidence="1">
    <location>
        <begin position="499"/>
        <end position="518"/>
    </location>
</feature>
<sequence>MTAEASSSGDDDADQLNKSSRHSKKERIESDDESMDEGTEKPKKVKKKKKKVTKKDAEAGGEVKKKKKKKKKPAEAVANAEAEAAIDNAEAEVGAEAEAVIVNAAEAQVSPSVSPSSADGDLMPLRMPVRRQSQGNIDLIDGSDAGSEEDVDADDVTAKTSGQGNRRANSTGTYDKQAHVQFLKAQKQKGRAAMSSGSSGSYSDNNNDSDSGSNRDQSPRQPQSRSSGNRPVRTRRDPNQARYKSNSLGALDKKKQQMLLRKKQSIRIPAASRQNMRYMSSDDEDDLSDASNGSDNEGQMALGGDDIPTMPSRDRAPRPARARRPGGQKFRSTSAGVLDKNVRDRFLKKLGDEEDDGGERNNSDGGTSDEGEVEDERPRRPQRVRRGSNQQRFRSTSAGVLDKKKRDVYNAKNSPPTGANFIKPRKRSVGAIKAKETVERSMAESSLHQAQPNIRVALPRLRSYGALNARGSGSTTSRRSSRDRSVVNGSDSDASSDSQEDRMVQSERLLRTDWVDDKGGDDDDDDDDSSSDGSAESEVILVESAALPKSFRPSRKWADASKELDQLPSVTRTSSAQSLPGNSNKKPAEKVLPASASADTSVVTEEEQQDVWMETLNNGGGKMKKKKKKSKKDGMDSSAHKKKTKKKDKPRKSSAPGLESGSYH</sequence>
<feature type="compositionally biased region" description="Low complexity" evidence="1">
    <location>
        <begin position="107"/>
        <end position="117"/>
    </location>
</feature>
<feature type="region of interest" description="Disordered" evidence="1">
    <location>
        <begin position="467"/>
        <end position="664"/>
    </location>
</feature>
<feature type="region of interest" description="Disordered" evidence="1">
    <location>
        <begin position="107"/>
        <end position="428"/>
    </location>
</feature>
<reference evidence="2" key="1">
    <citation type="submission" date="2023-08" db="EMBL/GenBank/DDBJ databases">
        <authorList>
            <person name="Audoor S."/>
            <person name="Bilcke G."/>
        </authorList>
    </citation>
    <scope>NUCLEOTIDE SEQUENCE</scope>
</reference>
<feature type="compositionally biased region" description="Low complexity" evidence="1">
    <location>
        <begin position="486"/>
        <end position="497"/>
    </location>
</feature>
<feature type="compositionally biased region" description="Basic residues" evidence="1">
    <location>
        <begin position="640"/>
        <end position="652"/>
    </location>
</feature>
<organism evidence="2 3">
    <name type="scientific">Cylindrotheca closterium</name>
    <dbReference type="NCBI Taxonomy" id="2856"/>
    <lineage>
        <taxon>Eukaryota</taxon>
        <taxon>Sar</taxon>
        <taxon>Stramenopiles</taxon>
        <taxon>Ochrophyta</taxon>
        <taxon>Bacillariophyta</taxon>
        <taxon>Bacillariophyceae</taxon>
        <taxon>Bacillariophycidae</taxon>
        <taxon>Bacillariales</taxon>
        <taxon>Bacillariaceae</taxon>
        <taxon>Cylindrotheca</taxon>
    </lineage>
</organism>
<feature type="compositionally biased region" description="Polar residues" evidence="1">
    <location>
        <begin position="158"/>
        <end position="174"/>
    </location>
</feature>
<protein>
    <submittedName>
        <fullName evidence="2">Uncharacterized protein</fullName>
    </submittedName>
</protein>
<evidence type="ECO:0000313" key="3">
    <source>
        <dbReference type="Proteomes" id="UP001295423"/>
    </source>
</evidence>
<keyword evidence="3" id="KW-1185">Reference proteome</keyword>
<name>A0AAD2CNH6_9STRA</name>
<feature type="compositionally biased region" description="Low complexity" evidence="1">
    <location>
        <begin position="195"/>
        <end position="231"/>
    </location>
</feature>
<feature type="compositionally biased region" description="Acidic residues" evidence="1">
    <location>
        <begin position="146"/>
        <end position="155"/>
    </location>
</feature>
<proteinExistence type="predicted"/>
<feature type="compositionally biased region" description="Basic and acidic residues" evidence="1">
    <location>
        <begin position="556"/>
        <end position="565"/>
    </location>
</feature>